<dbReference type="AlphaFoldDB" id="A0A813SK47"/>
<comment type="caution">
    <text evidence="3">The sequence shown here is derived from an EMBL/GenBank/DDBJ whole genome shotgun (WGS) entry which is preliminary data.</text>
</comment>
<reference evidence="3" key="1">
    <citation type="submission" date="2021-02" db="EMBL/GenBank/DDBJ databases">
        <authorList>
            <person name="Nowell W R."/>
        </authorList>
    </citation>
    <scope>NUCLEOTIDE SEQUENCE</scope>
</reference>
<gene>
    <name evidence="2" type="ORF">IZO911_LOCUS5508</name>
    <name evidence="3" type="ORF">JYZ213_LOCUS5105</name>
    <name evidence="4" type="ORF">KXQ929_LOCUS17672</name>
</gene>
<sequence length="136" mass="15873">MFSTMRIVLLILFTLLSISLWSVDSIAIDDFHCKIPTCRDFYYGLKDRPRRKEYEQICLDTVFALQAIPRNMGKCIHDDTGKLNKPCIYQLARTIKSCIKRMYDLPEKDARFYCGYTLMKYCAVHLGLEGVPLNFI</sequence>
<evidence type="ECO:0000313" key="5">
    <source>
        <dbReference type="Proteomes" id="UP000663845"/>
    </source>
</evidence>
<evidence type="ECO:0000313" key="3">
    <source>
        <dbReference type="EMBL" id="CAF0798203.1"/>
    </source>
</evidence>
<dbReference type="Proteomes" id="UP000663845">
    <property type="component" value="Unassembled WGS sequence"/>
</dbReference>
<evidence type="ECO:0000313" key="2">
    <source>
        <dbReference type="EMBL" id="CAF0775128.1"/>
    </source>
</evidence>
<protein>
    <submittedName>
        <fullName evidence="3">Uncharacterized protein</fullName>
    </submittedName>
</protein>
<evidence type="ECO:0000313" key="4">
    <source>
        <dbReference type="EMBL" id="CAF3811890.1"/>
    </source>
</evidence>
<evidence type="ECO:0000256" key="1">
    <source>
        <dbReference type="SAM" id="SignalP"/>
    </source>
</evidence>
<feature type="signal peptide" evidence="1">
    <location>
        <begin position="1"/>
        <end position="25"/>
    </location>
</feature>
<name>A0A813SK47_9BILA</name>
<dbReference type="EMBL" id="CAJNOG010000030">
    <property type="protein sequence ID" value="CAF0798203.1"/>
    <property type="molecule type" value="Genomic_DNA"/>
</dbReference>
<feature type="chain" id="PRO_5036409311" evidence="1">
    <location>
        <begin position="26"/>
        <end position="136"/>
    </location>
</feature>
<keyword evidence="1" id="KW-0732">Signal</keyword>
<dbReference type="Proteomes" id="UP000663860">
    <property type="component" value="Unassembled WGS sequence"/>
</dbReference>
<dbReference type="EMBL" id="CAJNOE010000033">
    <property type="protein sequence ID" value="CAF0775128.1"/>
    <property type="molecule type" value="Genomic_DNA"/>
</dbReference>
<dbReference type="Proteomes" id="UP000663868">
    <property type="component" value="Unassembled WGS sequence"/>
</dbReference>
<dbReference type="EMBL" id="CAJOBB010001118">
    <property type="protein sequence ID" value="CAF3811890.1"/>
    <property type="molecule type" value="Genomic_DNA"/>
</dbReference>
<organism evidence="3 5">
    <name type="scientific">Adineta steineri</name>
    <dbReference type="NCBI Taxonomy" id="433720"/>
    <lineage>
        <taxon>Eukaryota</taxon>
        <taxon>Metazoa</taxon>
        <taxon>Spiralia</taxon>
        <taxon>Gnathifera</taxon>
        <taxon>Rotifera</taxon>
        <taxon>Eurotatoria</taxon>
        <taxon>Bdelloidea</taxon>
        <taxon>Adinetida</taxon>
        <taxon>Adinetidae</taxon>
        <taxon>Adineta</taxon>
    </lineage>
</organism>
<accession>A0A813SK47</accession>
<proteinExistence type="predicted"/>